<feature type="region of interest" description="Disordered" evidence="1">
    <location>
        <begin position="1"/>
        <end position="38"/>
    </location>
</feature>
<accession>A0A124SE37</accession>
<feature type="region of interest" description="Disordered" evidence="1">
    <location>
        <begin position="124"/>
        <end position="160"/>
    </location>
</feature>
<evidence type="ECO:0000313" key="3">
    <source>
        <dbReference type="Proteomes" id="UP000243975"/>
    </source>
</evidence>
<gene>
    <name evidence="2" type="ORF">Ccrd_022926</name>
</gene>
<organism evidence="2 3">
    <name type="scientific">Cynara cardunculus var. scolymus</name>
    <name type="common">Globe artichoke</name>
    <name type="synonym">Cynara scolymus</name>
    <dbReference type="NCBI Taxonomy" id="59895"/>
    <lineage>
        <taxon>Eukaryota</taxon>
        <taxon>Viridiplantae</taxon>
        <taxon>Streptophyta</taxon>
        <taxon>Embryophyta</taxon>
        <taxon>Tracheophyta</taxon>
        <taxon>Spermatophyta</taxon>
        <taxon>Magnoliopsida</taxon>
        <taxon>eudicotyledons</taxon>
        <taxon>Gunneridae</taxon>
        <taxon>Pentapetalae</taxon>
        <taxon>asterids</taxon>
        <taxon>campanulids</taxon>
        <taxon>Asterales</taxon>
        <taxon>Asteraceae</taxon>
        <taxon>Carduoideae</taxon>
        <taxon>Cardueae</taxon>
        <taxon>Carduinae</taxon>
        <taxon>Cynara</taxon>
    </lineage>
</organism>
<sequence length="234" mass="26192">MDELSPSRYQTWKLHRSRGEDDHPSASPSWQQMSKGQWERRLQTDIHMAKQALCDALSLDNKSVNLPQLSSSTFSRKPSSSIGTNPSAKIEQELVLPPPQTNQSTITYASSTENIARLLPNWMKKKQKSSQTSSESTQTRNSFDGQFPSPPSEGFDNSLQFGLHNYSNISEVSQSVSPETSLFQDESNPSANTDNAQLPPLSFLEKWLLDDANAQEHDQDNLMNLSLEESNGLF</sequence>
<feature type="compositionally biased region" description="Polar residues" evidence="1">
    <location>
        <begin position="177"/>
        <end position="196"/>
    </location>
</feature>
<dbReference type="AlphaFoldDB" id="A0A124SE37"/>
<feature type="region of interest" description="Disordered" evidence="1">
    <location>
        <begin position="177"/>
        <end position="197"/>
    </location>
</feature>
<feature type="compositionally biased region" description="Polar residues" evidence="1">
    <location>
        <begin position="26"/>
        <end position="35"/>
    </location>
</feature>
<keyword evidence="3" id="KW-1185">Reference proteome</keyword>
<comment type="caution">
    <text evidence="2">The sequence shown here is derived from an EMBL/GenBank/DDBJ whole genome shotgun (WGS) entry which is preliminary data.</text>
</comment>
<feature type="compositionally biased region" description="Low complexity" evidence="1">
    <location>
        <begin position="129"/>
        <end position="139"/>
    </location>
</feature>
<dbReference type="STRING" id="59895.A0A124SE37"/>
<dbReference type="Gramene" id="KVH98847">
    <property type="protein sequence ID" value="KVH98847"/>
    <property type="gene ID" value="Ccrd_022926"/>
</dbReference>
<evidence type="ECO:0000256" key="1">
    <source>
        <dbReference type="SAM" id="MobiDB-lite"/>
    </source>
</evidence>
<reference evidence="2 3" key="1">
    <citation type="journal article" date="2016" name="Sci. Rep.">
        <title>The genome sequence of the outbreeding globe artichoke constructed de novo incorporating a phase-aware low-pass sequencing strategy of F1 progeny.</title>
        <authorList>
            <person name="Scaglione D."/>
            <person name="Reyes-Chin-Wo S."/>
            <person name="Acquadro A."/>
            <person name="Froenicke L."/>
            <person name="Portis E."/>
            <person name="Beitel C."/>
            <person name="Tirone M."/>
            <person name="Mauro R."/>
            <person name="Lo Monaco A."/>
            <person name="Mauromicale G."/>
            <person name="Faccioli P."/>
            <person name="Cattivelli L."/>
            <person name="Rieseberg L."/>
            <person name="Michelmore R."/>
            <person name="Lanteri S."/>
        </authorList>
    </citation>
    <scope>NUCLEOTIDE SEQUENCE [LARGE SCALE GENOMIC DNA]</scope>
    <source>
        <strain evidence="2">2C</strain>
    </source>
</reference>
<proteinExistence type="predicted"/>
<dbReference type="Proteomes" id="UP000243975">
    <property type="component" value="Unassembled WGS sequence"/>
</dbReference>
<name>A0A124SE37_CYNCS</name>
<protein>
    <submittedName>
        <fullName evidence="2">Uncharacterized protein</fullName>
    </submittedName>
</protein>
<dbReference type="EMBL" id="LEKV01003647">
    <property type="protein sequence ID" value="KVH98847.1"/>
    <property type="molecule type" value="Genomic_DNA"/>
</dbReference>
<evidence type="ECO:0000313" key="2">
    <source>
        <dbReference type="EMBL" id="KVH98847.1"/>
    </source>
</evidence>